<comment type="caution">
    <text evidence="6">The sequence shown here is derived from an EMBL/GenBank/DDBJ whole genome shotgun (WGS) entry which is preliminary data.</text>
</comment>
<keyword evidence="4" id="KW-0804">Transcription</keyword>
<evidence type="ECO:0000259" key="5">
    <source>
        <dbReference type="PROSITE" id="PS50931"/>
    </source>
</evidence>
<proteinExistence type="inferred from homology"/>
<comment type="similarity">
    <text evidence="1">Belongs to the LysR transcriptional regulatory family.</text>
</comment>
<dbReference type="InterPro" id="IPR036390">
    <property type="entry name" value="WH_DNA-bd_sf"/>
</dbReference>
<reference evidence="6 7" key="1">
    <citation type="journal article" date="2021" name="ISME Commun">
        <title>Automated analysis of genomic sequences facilitates high-throughput and comprehensive description of bacteria.</title>
        <authorList>
            <person name="Hitch T.C.A."/>
        </authorList>
    </citation>
    <scope>NUCLEOTIDE SEQUENCE [LARGE SCALE GENOMIC DNA]</scope>
    <source>
        <strain evidence="6 7">Sanger_109</strain>
    </source>
</reference>
<dbReference type="Pfam" id="PF00126">
    <property type="entry name" value="HTH_1"/>
    <property type="match status" value="1"/>
</dbReference>
<dbReference type="Gene3D" id="3.40.190.290">
    <property type="match status" value="1"/>
</dbReference>
<accession>A0ABT2TPH7</accession>
<dbReference type="InterPro" id="IPR005119">
    <property type="entry name" value="LysR_subst-bd"/>
</dbReference>
<evidence type="ECO:0000313" key="7">
    <source>
        <dbReference type="Proteomes" id="UP001652442"/>
    </source>
</evidence>
<evidence type="ECO:0000256" key="3">
    <source>
        <dbReference type="ARBA" id="ARBA00023125"/>
    </source>
</evidence>
<keyword evidence="7" id="KW-1185">Reference proteome</keyword>
<dbReference type="PANTHER" id="PTHR30419">
    <property type="entry name" value="HTH-TYPE TRANSCRIPTIONAL REGULATOR YBHD"/>
    <property type="match status" value="1"/>
</dbReference>
<dbReference type="EMBL" id="JAOQJQ010000006">
    <property type="protein sequence ID" value="MCU6763364.1"/>
    <property type="molecule type" value="Genomic_DNA"/>
</dbReference>
<dbReference type="CDD" id="cd05466">
    <property type="entry name" value="PBP2_LTTR_substrate"/>
    <property type="match status" value="1"/>
</dbReference>
<dbReference type="Gene3D" id="1.10.10.10">
    <property type="entry name" value="Winged helix-like DNA-binding domain superfamily/Winged helix DNA-binding domain"/>
    <property type="match status" value="1"/>
</dbReference>
<dbReference type="SUPFAM" id="SSF46785">
    <property type="entry name" value="Winged helix' DNA-binding domain"/>
    <property type="match status" value="1"/>
</dbReference>
<dbReference type="InterPro" id="IPR050950">
    <property type="entry name" value="HTH-type_LysR_regulators"/>
</dbReference>
<dbReference type="PRINTS" id="PR00039">
    <property type="entry name" value="HTHLYSR"/>
</dbReference>
<evidence type="ECO:0000256" key="2">
    <source>
        <dbReference type="ARBA" id="ARBA00023015"/>
    </source>
</evidence>
<dbReference type="InterPro" id="IPR000847">
    <property type="entry name" value="LysR_HTH_N"/>
</dbReference>
<dbReference type="PANTHER" id="PTHR30419:SF8">
    <property type="entry name" value="NITROGEN ASSIMILATION TRANSCRIPTIONAL ACTIVATOR-RELATED"/>
    <property type="match status" value="1"/>
</dbReference>
<dbReference type="InterPro" id="IPR036388">
    <property type="entry name" value="WH-like_DNA-bd_sf"/>
</dbReference>
<organism evidence="6 7">
    <name type="scientific">Brotonthovivens ammoniilytica</name>
    <dbReference type="NCBI Taxonomy" id="2981725"/>
    <lineage>
        <taxon>Bacteria</taxon>
        <taxon>Bacillati</taxon>
        <taxon>Bacillota</taxon>
        <taxon>Clostridia</taxon>
        <taxon>Lachnospirales</taxon>
        <taxon>Lachnospiraceae</taxon>
        <taxon>Brotonthovivens</taxon>
    </lineage>
</organism>
<protein>
    <submittedName>
        <fullName evidence="6">LysR family transcriptional regulator</fullName>
    </submittedName>
</protein>
<keyword evidence="3" id="KW-0238">DNA-binding</keyword>
<dbReference type="SUPFAM" id="SSF53850">
    <property type="entry name" value="Periplasmic binding protein-like II"/>
    <property type="match status" value="1"/>
</dbReference>
<dbReference type="RefSeq" id="WP_158425999.1">
    <property type="nucleotide sequence ID" value="NZ_JAOQJQ010000006.1"/>
</dbReference>
<feature type="domain" description="HTH lysR-type" evidence="5">
    <location>
        <begin position="1"/>
        <end position="58"/>
    </location>
</feature>
<evidence type="ECO:0000256" key="1">
    <source>
        <dbReference type="ARBA" id="ARBA00009437"/>
    </source>
</evidence>
<keyword evidence="2" id="KW-0805">Transcription regulation</keyword>
<gene>
    <name evidence="6" type="ORF">OCV88_13700</name>
</gene>
<dbReference type="Pfam" id="PF03466">
    <property type="entry name" value="LysR_substrate"/>
    <property type="match status" value="1"/>
</dbReference>
<name>A0ABT2TPH7_9FIRM</name>
<evidence type="ECO:0000256" key="4">
    <source>
        <dbReference type="ARBA" id="ARBA00023163"/>
    </source>
</evidence>
<dbReference type="Proteomes" id="UP001652442">
    <property type="component" value="Unassembled WGS sequence"/>
</dbReference>
<evidence type="ECO:0000313" key="6">
    <source>
        <dbReference type="EMBL" id="MCU6763364.1"/>
    </source>
</evidence>
<sequence>MELRVLRYFLTVAREESITAAAKALHITQPTLSKQLMELEDTLGKQLFIRGSRKISLTEEGMFLRKRAQEIIDLADKTEADFKKSDEIISGNIYIGGGETDAMRIIARAANNMQREYPNVRYHLFSGNAEDVTERLDKGLLDFGVLIEPASIQKYDYLKLPAADTWGLLMPKDCPLASRPSIRPEDLTDLPLLCSRQTLVRNELSGWLGQDFGRLNIVATYNLIYNASLMVEEGLGYALCLDKLLNTAGNSKLAFRPFEPVLKSGLNIVWQKHQVFSKASALFLKMLQTEISEIQKSNPFI</sequence>
<dbReference type="PROSITE" id="PS50931">
    <property type="entry name" value="HTH_LYSR"/>
    <property type="match status" value="1"/>
</dbReference>